<dbReference type="Proteomes" id="UP000319731">
    <property type="component" value="Unassembled WGS sequence"/>
</dbReference>
<evidence type="ECO:0000256" key="1">
    <source>
        <dbReference type="ARBA" id="ARBA00010948"/>
    </source>
</evidence>
<feature type="region of interest" description="Disordered" evidence="3">
    <location>
        <begin position="343"/>
        <end position="362"/>
    </location>
</feature>
<dbReference type="InterPro" id="IPR051436">
    <property type="entry name" value="Autophagy-related_EPG5"/>
</dbReference>
<dbReference type="Pfam" id="PF26573">
    <property type="entry name" value="TPR_Epg5_2"/>
    <property type="match status" value="1"/>
</dbReference>
<dbReference type="PANTHER" id="PTHR31139:SF4">
    <property type="entry name" value="ECTOPIC P GRANULES PROTEIN 5 HOMOLOG"/>
    <property type="match status" value="1"/>
</dbReference>
<comment type="caution">
    <text evidence="5">The sequence shown here is derived from an EMBL/GenBank/DDBJ whole genome shotgun (WGS) entry which is preliminary data.</text>
</comment>
<dbReference type="GO" id="GO:0005737">
    <property type="term" value="C:cytoplasm"/>
    <property type="evidence" value="ECO:0007669"/>
    <property type="project" value="TreeGrafter"/>
</dbReference>
<keyword evidence="6" id="KW-1185">Reference proteome</keyword>
<name>A0A507C6R1_9FUNG</name>
<comment type="similarity">
    <text evidence="1">Belongs to the EPG5 family.</text>
</comment>
<evidence type="ECO:0000259" key="4">
    <source>
        <dbReference type="Pfam" id="PF26573"/>
    </source>
</evidence>
<gene>
    <name evidence="5" type="ORF">SmJEL517_g03478</name>
</gene>
<accession>A0A507C6R1</accession>
<keyword evidence="2" id="KW-0072">Autophagy</keyword>
<dbReference type="InterPro" id="IPR058750">
    <property type="entry name" value="TPR_Epg5"/>
</dbReference>
<organism evidence="5 6">
    <name type="scientific">Synchytrium microbalum</name>
    <dbReference type="NCBI Taxonomy" id="1806994"/>
    <lineage>
        <taxon>Eukaryota</taxon>
        <taxon>Fungi</taxon>
        <taxon>Fungi incertae sedis</taxon>
        <taxon>Chytridiomycota</taxon>
        <taxon>Chytridiomycota incertae sedis</taxon>
        <taxon>Chytridiomycetes</taxon>
        <taxon>Synchytriales</taxon>
        <taxon>Synchytriaceae</taxon>
        <taxon>Synchytrium</taxon>
    </lineage>
</organism>
<dbReference type="OrthoDB" id="75419at2759"/>
<protein>
    <recommendedName>
        <fullName evidence="4">Epg5-like TPR domain-containing protein</fullName>
    </recommendedName>
</protein>
<evidence type="ECO:0000313" key="5">
    <source>
        <dbReference type="EMBL" id="TPX33744.1"/>
    </source>
</evidence>
<reference evidence="5 6" key="1">
    <citation type="journal article" date="2019" name="Sci. Rep.">
        <title>Comparative genomics of chytrid fungi reveal insights into the obligate biotrophic and pathogenic lifestyle of Synchytrium endobioticum.</title>
        <authorList>
            <person name="van de Vossenberg B.T.L.H."/>
            <person name="Warris S."/>
            <person name="Nguyen H.D.T."/>
            <person name="van Gent-Pelzer M.P.E."/>
            <person name="Joly D.L."/>
            <person name="van de Geest H.C."/>
            <person name="Bonants P.J.M."/>
            <person name="Smith D.S."/>
            <person name="Levesque C.A."/>
            <person name="van der Lee T.A.J."/>
        </authorList>
    </citation>
    <scope>NUCLEOTIDE SEQUENCE [LARGE SCALE GENOMIC DNA]</scope>
    <source>
        <strain evidence="5 6">JEL517</strain>
    </source>
</reference>
<dbReference type="RefSeq" id="XP_031024661.1">
    <property type="nucleotide sequence ID" value="XM_031169406.1"/>
</dbReference>
<dbReference type="EMBL" id="QEAO01000018">
    <property type="protein sequence ID" value="TPX33744.1"/>
    <property type="molecule type" value="Genomic_DNA"/>
</dbReference>
<evidence type="ECO:0000313" key="6">
    <source>
        <dbReference type="Proteomes" id="UP000319731"/>
    </source>
</evidence>
<proteinExistence type="inferred from homology"/>
<dbReference type="STRING" id="1806994.A0A507C6R1"/>
<dbReference type="GO" id="GO:0097352">
    <property type="term" value="P:autophagosome maturation"/>
    <property type="evidence" value="ECO:0007669"/>
    <property type="project" value="TreeGrafter"/>
</dbReference>
<evidence type="ECO:0000256" key="2">
    <source>
        <dbReference type="ARBA" id="ARBA00023006"/>
    </source>
</evidence>
<dbReference type="GeneID" id="42004703"/>
<evidence type="ECO:0000256" key="3">
    <source>
        <dbReference type="SAM" id="MobiDB-lite"/>
    </source>
</evidence>
<feature type="domain" description="Epg5-like TPR" evidence="4">
    <location>
        <begin position="1271"/>
        <end position="1424"/>
    </location>
</feature>
<sequence>MEQELVRRKKPSAKRKTKIKSTVQDVVDPVEEETVTADIEYKDDTIQVVHDLEALRPEQVEPKQAYPDLEEDLEDSVLVQATSSNVVTWTDLRRDVTVSDALYPTAPTVAESIIATPTAPPLFTEAPRVAVASPNVKSQIRSLPEKLLETIYINPQLDLHSQVVDEFRGQSSNLTSEFASRVREYEQAFVQTQRTKLNLQALKAKTKSAAARMWTLKKDTHTLEGTCSDGIRVSHTYASEVAVYNESVALELADALTEAREEQYGRLTDWAFQAKVAKLWIQNTLDEFLSESSLVSSDTLHSNVNLIRIFTEGAHADPAGDFSRLKHYLDVLFYFERRNNGVVPARPDSPEPSDSNKEPHQDMSHSILVRDIRGWIAHLVSALLTVAGPLEHRFILLHVMRCEGIGSWGASFIQWPLPIPYTDSYQNHYLVALSVLLGPVEELEEELKSRENDDLQIRESLRKLEDSDWVVVDESEAHPDFPSRVMGPIALTEEDYLVILDQFNISAIYQLMLQHYVSLYKESREVSQTSQNPAPSTNNYNIPPILQMFATIHQFLGMAMRAFTTFPPIQYPHVIKRIGQTLVGAARQTGEALVALLDQMAYDEMYSNSRSLDDIMVVSGYMTSIQAEMDSFVVRTAKKLLGVGGVGVYQFLSSLPVDYCSTSARAVIIDGLLKEGWARYRTTAASSRPTEVQHQLLALIGENQSERILSSSLIENPNESVHLLTFLCMLACANGDGLARRRVASAPTPQTAQLSIKVETAIFNTCYLDLEHRDVLSRTGRDLLGTMCTSSPELMSPLLILVRDNFGDLGVMALNLFKTLPLKSWRPNVEDLDILQNMLKDPVGSKKFFFAKHVLGALNWGTEDPSDPAGELAIPRTLHRFIALAISNIYLDRQSVRDARPSVVAAASTAASATLRGVASVAPVPSSIASYAADHDADFAEWTWKLLVGLQLYQRPSSSSPDVYALDMSINTANASIRAGFRPFEPLDSPYLATHRGAMKSSALAAYIVLAVSEVGHRWEVFSNNGWNLLNTLASSGRTEPVLKVASDLFVTFMASRGETVLEDAESSKFFGNFFKNYKMKGEVGDADARQLLEHFIRTIGPNKSLPYWQIASGGATDRLSLTRFWMRAIFADRDWVYNRSSLRLLDILCESAFAFSHDQYVRGVFAEEYGRLCSSYSTMAGATSRVSAWHPVESAKALAEAAEAAYHGYPSLVVGSGSGSMVDGILGRTSSERKHIWFAVMGLLVETRCEFAVRRKIGVALLQCRDTGNEKPLSALSIYKWARQVLETPIEHPATPIMWQVFMSLYFEKAFDGHLNTPALGPRFFADQPNMVEVLEKRLSACSAYWNEKGNVRRAEDGPGRSLPERLVTLYNAMALWLREQVLVSTTHIDLAQFGERHLVGRLSDVVGGAVLEEGSELWTDYIQVDALQTRLKSLIVTLTVPSASPPSTPILSSKRVVNPVEWHSAPHPPPLLTLRPPVVQPLSSLNANTVQTQFDSDVAVILDKASAFRTLVTSAADGDIEYASHLQRLYIPETKRGRAEKSCTSKCLSPAIFEYRYSDVRVSSEARALVRDNRSRVEALMSIDGVEPKVVVSSLRLARIVEWLLDYDDHDLAVDLFYRTVQASETGAKGFPPALFILDRIIKSLGGRFVVSSLLETERVFSMLVNPDRCNELLDVFNPASTIKGTRFVEMFEEVASHRNLPDSVAASVLARFDILLWASKCSREDHLFMLRRLFVMLCNSPAAERSQAHRTALSNLLTVDVSLVIEAAKLMLQQCMTGKLPPSIITTVTSAMCRQPVDRDVLNTVATIPSRLTRSDLLGLASIMGCEMENSFFRSSPKSTMKKSSDLYATMAPYLEVLTEFLIAIFSADRLYSIMSDIHLDEIADVIRQVWLPFLYIVKEADYATRGGWPATHTEDAKRMQSSMVSLATKVFRNAAASERLLVFLWTIQAIGVSAGCPVMDVLYRELKTVSWSQFQITNMIVDQVLLWQVDGLFTLEPQRFLAHIINDRAEWPCLSITRMNGIASPNRSKFPDTVMAAVRLFLIILETSYEAHPAQSNRVTLYKSLETVIDNQVSWSNLAPVQYQELVNCLPSVWSGGAVDTTTMTEETRHHPILFALKTLRTMTGLEMVESNIGAADLDNRYSKLGLYIEYVLDLVAEAMKSSTIRKTFVPSQLNTIISQLVDFTESTPACEAQGHVLRQAYQRIFALLNSSDRTTGVFDSLWNGIQHIGQTCRSPLLLLSITCATLASVEHMAHMVEICIERYLQSSLAESGDVAWYQIASTLVIPELDAESFTRTCIVGGLALTLHAQAVQRLIQHTPMSFASPTRSSKTADGVSVLKHAVATGELMASWISSFRVDAIREGREGKIYVLLYLFSDLLALESESVSSNVQSHHSRLVASLVPVADALARWGEDRATNGLWGTLGMGAKSKLSVELRLFARCCAVFIATRGMLGLGSAAMMTNTASMSSSIMMQQPSSDDTKSRLIASVSELVRSREYERFSGVIESAVAILQDAGRGFESLEQMVDVVGRGVFPNDSGRVYHARS</sequence>
<dbReference type="PANTHER" id="PTHR31139">
    <property type="entry name" value="ECTOPIC P GRANULES PROTEIN 5 HOMOLOG"/>
    <property type="match status" value="1"/>
</dbReference>